<gene>
    <name evidence="3" type="ORF">BOX15_Mlig026785g2</name>
</gene>
<reference evidence="3 4" key="1">
    <citation type="submission" date="2017-06" db="EMBL/GenBank/DDBJ databases">
        <title>A platform for efficient transgenesis in Macrostomum lignano, a flatworm model organism for stem cell research.</title>
        <authorList>
            <person name="Berezikov E."/>
        </authorList>
    </citation>
    <scope>NUCLEOTIDE SEQUENCE [LARGE SCALE GENOMIC DNA]</scope>
    <source>
        <strain evidence="3">DV1</strain>
        <tissue evidence="3">Whole organism</tissue>
    </source>
</reference>
<feature type="region of interest" description="Disordered" evidence="2">
    <location>
        <begin position="103"/>
        <end position="249"/>
    </location>
</feature>
<dbReference type="EMBL" id="NIVC01002133">
    <property type="protein sequence ID" value="PAA60604.1"/>
    <property type="molecule type" value="Genomic_DNA"/>
</dbReference>
<dbReference type="InterPro" id="IPR029090">
    <property type="entry name" value="DUF4659"/>
</dbReference>
<feature type="compositionally biased region" description="Pro residues" evidence="2">
    <location>
        <begin position="129"/>
        <end position="140"/>
    </location>
</feature>
<proteinExistence type="predicted"/>
<comment type="caution">
    <text evidence="3">The sequence shown here is derived from an EMBL/GenBank/DDBJ whole genome shotgun (WGS) entry which is preliminary data.</text>
</comment>
<dbReference type="OrthoDB" id="200110at2759"/>
<keyword evidence="1" id="KW-0175">Coiled coil</keyword>
<name>A0A267EI16_9PLAT</name>
<feature type="compositionally biased region" description="Basic and acidic residues" evidence="2">
    <location>
        <begin position="158"/>
        <end position="169"/>
    </location>
</feature>
<sequence>MSTAADSAPLPRVDLINLDSSEFEGLPFVLTSPRSLEACRRLGLEPVSLLAQSADSLRGRMPHLPAPALAAMSDRLEAERRCRLRLARLERERIIDEEAAATVDSVESPAAAVATRRWNSSSALDRTDPTPPQPQQPPPSVRISYSSPESFAPVQKSGSDRCLDHRDRPAPANFSNGTDVRRQQDCGGRSEVGEFRGLQREPMGGSEPQLWAGRRRQDDDDRSLKPAAAKRFQRAAETEESEPDEEEVHGAAAYGRAGGWAAMGGSEPQLFSRSSGGLRGSGLRRRDSGRRWERKRRTERLATNGVSSAAVMQRKSLTARANPVKYTDEAAWSKSSLQTPLMQQAPTAMLQRLELLRVERFQASSDRRHRLESEIDDFRREMRRLRLLAERRTLDAAERGLRAMRAS</sequence>
<dbReference type="Proteomes" id="UP000215902">
    <property type="component" value="Unassembled WGS sequence"/>
</dbReference>
<dbReference type="PANTHER" id="PTHR33663:SF2">
    <property type="entry name" value="COILED-COIL DOMAIN-CONTAINING PROTEIN 177"/>
    <property type="match status" value="1"/>
</dbReference>
<evidence type="ECO:0000256" key="2">
    <source>
        <dbReference type="SAM" id="MobiDB-lite"/>
    </source>
</evidence>
<evidence type="ECO:0000256" key="1">
    <source>
        <dbReference type="SAM" id="Coils"/>
    </source>
</evidence>
<feature type="region of interest" description="Disordered" evidence="2">
    <location>
        <begin position="265"/>
        <end position="308"/>
    </location>
</feature>
<protein>
    <submittedName>
        <fullName evidence="3">Uncharacterized protein</fullName>
    </submittedName>
</protein>
<organism evidence="3 4">
    <name type="scientific">Macrostomum lignano</name>
    <dbReference type="NCBI Taxonomy" id="282301"/>
    <lineage>
        <taxon>Eukaryota</taxon>
        <taxon>Metazoa</taxon>
        <taxon>Spiralia</taxon>
        <taxon>Lophotrochozoa</taxon>
        <taxon>Platyhelminthes</taxon>
        <taxon>Rhabditophora</taxon>
        <taxon>Macrostomorpha</taxon>
        <taxon>Macrostomida</taxon>
        <taxon>Macrostomidae</taxon>
        <taxon>Macrostomum</taxon>
    </lineage>
</organism>
<keyword evidence="4" id="KW-1185">Reference proteome</keyword>
<accession>A0A267EI16</accession>
<dbReference type="STRING" id="282301.A0A267EI16"/>
<feature type="compositionally biased region" description="Acidic residues" evidence="2">
    <location>
        <begin position="238"/>
        <end position="247"/>
    </location>
</feature>
<evidence type="ECO:0000313" key="3">
    <source>
        <dbReference type="EMBL" id="PAA60604.1"/>
    </source>
</evidence>
<evidence type="ECO:0000313" key="4">
    <source>
        <dbReference type="Proteomes" id="UP000215902"/>
    </source>
</evidence>
<feature type="coiled-coil region" evidence="1">
    <location>
        <begin position="361"/>
        <end position="388"/>
    </location>
</feature>
<dbReference type="PANTHER" id="PTHR33663">
    <property type="entry name" value="COILED-COIL DOMAIN-CONTAINING PROTEIN 177"/>
    <property type="match status" value="1"/>
</dbReference>
<dbReference type="AlphaFoldDB" id="A0A267EI16"/>
<feature type="compositionally biased region" description="Basic and acidic residues" evidence="2">
    <location>
        <begin position="215"/>
        <end position="224"/>
    </location>
</feature>